<keyword evidence="2 8" id="KW-0732">Signal</keyword>
<evidence type="ECO:0000256" key="6">
    <source>
        <dbReference type="PIRNR" id="PIRNR002854"/>
    </source>
</evidence>
<evidence type="ECO:0000256" key="1">
    <source>
        <dbReference type="ARBA" id="ARBA00004635"/>
    </source>
</evidence>
<comment type="caution">
    <text evidence="9">The sequence shown here is derived from an EMBL/GenBank/DDBJ whole genome shotgun (WGS) entry which is preliminary data.</text>
</comment>
<feature type="signal peptide" evidence="8">
    <location>
        <begin position="1"/>
        <end position="24"/>
    </location>
</feature>
<comment type="similarity">
    <text evidence="6">Belongs to the nlpA lipoprotein family.</text>
</comment>
<comment type="subcellular location">
    <subcellularLocation>
        <location evidence="1">Membrane</location>
        <topology evidence="1">Lipid-anchor</topology>
    </subcellularLocation>
</comment>
<dbReference type="PROSITE" id="PS51257">
    <property type="entry name" value="PROKAR_LIPOPROTEIN"/>
    <property type="match status" value="1"/>
</dbReference>
<dbReference type="AlphaFoldDB" id="A0A2N6SDK5"/>
<feature type="chain" id="PRO_5039397467" description="Lipoprotein" evidence="8">
    <location>
        <begin position="25"/>
        <end position="275"/>
    </location>
</feature>
<gene>
    <name evidence="9" type="ORF">CJ218_07195</name>
</gene>
<name>A0A2N6SDK5_9BACL</name>
<organism evidence="9 10">
    <name type="scientific">Gemella sanguinis</name>
    <dbReference type="NCBI Taxonomy" id="84135"/>
    <lineage>
        <taxon>Bacteria</taxon>
        <taxon>Bacillati</taxon>
        <taxon>Bacillota</taxon>
        <taxon>Bacilli</taxon>
        <taxon>Bacillales</taxon>
        <taxon>Gemellaceae</taxon>
        <taxon>Gemella</taxon>
    </lineage>
</organism>
<protein>
    <recommendedName>
        <fullName evidence="6">Lipoprotein</fullName>
    </recommendedName>
</protein>
<dbReference type="RefSeq" id="WP_102190120.1">
    <property type="nucleotide sequence ID" value="NZ_CAUTAO010000001.1"/>
</dbReference>
<sequence>MTKLKKILTIAFTALLAISLTACGASKSSSNSSGDKKEVKIGATSGPYADMVNKAIKPLLEKKGYSVKVTEFSDYIQPNKALNSGELDANLFQHKIYMKKFAEQNNMDLTALVPVPTAPMGLYSDKVKDLKDLPDGAEVTLPNDPSNAARAYALLAAADLIKIKPDTDVLKITKNDVIENPKNLKFTELEAGQLARSLSSTTLSAVPGNFALAAKFDLTKALKLEKMNENNRNNIVVTTANKDSQLSKDLIEIVQSKEFNEIIDKEFKGFDKPEK</sequence>
<accession>A0A2N6SDK5</accession>
<dbReference type="Pfam" id="PF03180">
    <property type="entry name" value="Lipoprotein_9"/>
    <property type="match status" value="1"/>
</dbReference>
<feature type="lipid moiety-binding region" description="S-diacylglycerol cysteine" evidence="7">
    <location>
        <position position="23"/>
    </location>
</feature>
<dbReference type="GO" id="GO:0016020">
    <property type="term" value="C:membrane"/>
    <property type="evidence" value="ECO:0007669"/>
    <property type="project" value="UniProtKB-SubCell"/>
</dbReference>
<evidence type="ECO:0000256" key="2">
    <source>
        <dbReference type="ARBA" id="ARBA00022729"/>
    </source>
</evidence>
<dbReference type="SUPFAM" id="SSF53850">
    <property type="entry name" value="Periplasmic binding protein-like II"/>
    <property type="match status" value="1"/>
</dbReference>
<dbReference type="Proteomes" id="UP000235670">
    <property type="component" value="Unassembled WGS sequence"/>
</dbReference>
<evidence type="ECO:0000256" key="5">
    <source>
        <dbReference type="ARBA" id="ARBA00023288"/>
    </source>
</evidence>
<dbReference type="OrthoDB" id="9812878at2"/>
<dbReference type="PANTHER" id="PTHR30429:SF0">
    <property type="entry name" value="METHIONINE-BINDING LIPOPROTEIN METQ"/>
    <property type="match status" value="1"/>
</dbReference>
<evidence type="ECO:0000313" key="9">
    <source>
        <dbReference type="EMBL" id="PMC51979.1"/>
    </source>
</evidence>
<keyword evidence="3" id="KW-0472">Membrane</keyword>
<dbReference type="Gene3D" id="3.40.190.10">
    <property type="entry name" value="Periplasmic binding protein-like II"/>
    <property type="match status" value="2"/>
</dbReference>
<proteinExistence type="inferred from homology"/>
<keyword evidence="5 6" id="KW-0449">Lipoprotein</keyword>
<reference evidence="9 10" key="1">
    <citation type="submission" date="2017-09" db="EMBL/GenBank/DDBJ databases">
        <title>Bacterial strain isolated from the female urinary microbiota.</title>
        <authorList>
            <person name="Thomas-White K."/>
            <person name="Kumar N."/>
            <person name="Forster S."/>
            <person name="Putonti C."/>
            <person name="Lawley T."/>
            <person name="Wolfe A.J."/>
        </authorList>
    </citation>
    <scope>NUCLEOTIDE SEQUENCE [LARGE SCALE GENOMIC DNA]</scope>
    <source>
        <strain evidence="9 10">UMB0186</strain>
    </source>
</reference>
<dbReference type="STRING" id="84135.GCA_001052115_00937"/>
<evidence type="ECO:0000256" key="3">
    <source>
        <dbReference type="ARBA" id="ARBA00023136"/>
    </source>
</evidence>
<dbReference type="PIRSF" id="PIRSF002854">
    <property type="entry name" value="MetQ"/>
    <property type="match status" value="1"/>
</dbReference>
<evidence type="ECO:0000256" key="7">
    <source>
        <dbReference type="PIRSR" id="PIRSR002854-1"/>
    </source>
</evidence>
<keyword evidence="4" id="KW-0564">Palmitate</keyword>
<evidence type="ECO:0000313" key="10">
    <source>
        <dbReference type="Proteomes" id="UP000235670"/>
    </source>
</evidence>
<evidence type="ECO:0000256" key="4">
    <source>
        <dbReference type="ARBA" id="ARBA00023139"/>
    </source>
</evidence>
<dbReference type="PANTHER" id="PTHR30429">
    <property type="entry name" value="D-METHIONINE-BINDING LIPOPROTEIN METQ"/>
    <property type="match status" value="1"/>
</dbReference>
<dbReference type="EMBL" id="PNGT01000008">
    <property type="protein sequence ID" value="PMC51979.1"/>
    <property type="molecule type" value="Genomic_DNA"/>
</dbReference>
<dbReference type="InterPro" id="IPR004872">
    <property type="entry name" value="Lipoprotein_NlpA"/>
</dbReference>
<evidence type="ECO:0000256" key="8">
    <source>
        <dbReference type="SAM" id="SignalP"/>
    </source>
</evidence>